<protein>
    <submittedName>
        <fullName evidence="2">Uncharacterized protein</fullName>
    </submittedName>
</protein>
<dbReference type="OrthoDB" id="202470at2759"/>
<name>A0A5N6QGM0_9ROSI</name>
<dbReference type="Proteomes" id="UP000327013">
    <property type="component" value="Chromosome 1"/>
</dbReference>
<evidence type="ECO:0000313" key="2">
    <source>
        <dbReference type="EMBL" id="KAE7998462.1"/>
    </source>
</evidence>
<feature type="region of interest" description="Disordered" evidence="1">
    <location>
        <begin position="37"/>
        <end position="79"/>
    </location>
</feature>
<gene>
    <name evidence="2" type="ORF">FH972_003006</name>
</gene>
<reference evidence="2 3" key="1">
    <citation type="submission" date="2019-06" db="EMBL/GenBank/DDBJ databases">
        <title>A chromosomal-level reference genome of Carpinus fangiana (Coryloideae, Betulaceae).</title>
        <authorList>
            <person name="Yang X."/>
            <person name="Wang Z."/>
            <person name="Zhang L."/>
            <person name="Hao G."/>
            <person name="Liu J."/>
            <person name="Yang Y."/>
        </authorList>
    </citation>
    <scope>NUCLEOTIDE SEQUENCE [LARGE SCALE GENOMIC DNA]</scope>
    <source>
        <strain evidence="2">Cfa_2016G</strain>
        <tissue evidence="2">Leaf</tissue>
    </source>
</reference>
<evidence type="ECO:0000256" key="1">
    <source>
        <dbReference type="SAM" id="MobiDB-lite"/>
    </source>
</evidence>
<feature type="compositionally biased region" description="Gly residues" evidence="1">
    <location>
        <begin position="54"/>
        <end position="70"/>
    </location>
</feature>
<sequence>MGAFFAAEKPRFVILAATMVGGIHYNNTYPTNFIAVKPRPPPNPPGVVAPPPGHLGGPPQGASGHVGGGRLANESAGHP</sequence>
<feature type="compositionally biased region" description="Pro residues" evidence="1">
    <location>
        <begin position="38"/>
        <end position="53"/>
    </location>
</feature>
<accession>A0A5N6QGM0</accession>
<keyword evidence="3" id="KW-1185">Reference proteome</keyword>
<dbReference type="EMBL" id="CM017321">
    <property type="protein sequence ID" value="KAE7998462.1"/>
    <property type="molecule type" value="Genomic_DNA"/>
</dbReference>
<organism evidence="2 3">
    <name type="scientific">Carpinus fangiana</name>
    <dbReference type="NCBI Taxonomy" id="176857"/>
    <lineage>
        <taxon>Eukaryota</taxon>
        <taxon>Viridiplantae</taxon>
        <taxon>Streptophyta</taxon>
        <taxon>Embryophyta</taxon>
        <taxon>Tracheophyta</taxon>
        <taxon>Spermatophyta</taxon>
        <taxon>Magnoliopsida</taxon>
        <taxon>eudicotyledons</taxon>
        <taxon>Gunneridae</taxon>
        <taxon>Pentapetalae</taxon>
        <taxon>rosids</taxon>
        <taxon>fabids</taxon>
        <taxon>Fagales</taxon>
        <taxon>Betulaceae</taxon>
        <taxon>Carpinus</taxon>
    </lineage>
</organism>
<evidence type="ECO:0000313" key="3">
    <source>
        <dbReference type="Proteomes" id="UP000327013"/>
    </source>
</evidence>
<dbReference type="AlphaFoldDB" id="A0A5N6QGM0"/>
<proteinExistence type="predicted"/>